<proteinExistence type="predicted"/>
<dbReference type="InterPro" id="IPR048015">
    <property type="entry name" value="NTP-PPase_MazG-like_N"/>
</dbReference>
<comment type="caution">
    <text evidence="3">The sequence shown here is derived from an EMBL/GenBank/DDBJ whole genome shotgun (WGS) entry which is preliminary data.</text>
</comment>
<dbReference type="EMBL" id="JAFBBK010000001">
    <property type="protein sequence ID" value="MBM7413807.1"/>
    <property type="molecule type" value="Genomic_DNA"/>
</dbReference>
<accession>A0ABS2KPB4</accession>
<dbReference type="PANTHER" id="PTHR30522:SF0">
    <property type="entry name" value="NUCLEOSIDE TRIPHOSPHATE PYROPHOSPHOHYDROLASE"/>
    <property type="match status" value="1"/>
</dbReference>
<keyword evidence="4" id="KW-1185">Reference proteome</keyword>
<dbReference type="Proteomes" id="UP000703038">
    <property type="component" value="Unassembled WGS sequence"/>
</dbReference>
<reference evidence="3 4" key="1">
    <citation type="submission" date="2021-01" db="EMBL/GenBank/DDBJ databases">
        <title>Genomics of switchgrass bacterial isolates.</title>
        <authorList>
            <person name="Shade A."/>
        </authorList>
    </citation>
    <scope>NUCLEOTIDE SEQUENCE [LARGE SCALE GENOMIC DNA]</scope>
    <source>
        <strain evidence="3 4">PvP111</strain>
    </source>
</reference>
<feature type="domain" description="NTP pyrophosphohydrolase MazG-like" evidence="2">
    <location>
        <begin position="105"/>
        <end position="179"/>
    </location>
</feature>
<dbReference type="EC" id="3.6.1.66" evidence="3"/>
<dbReference type="InterPro" id="IPR011551">
    <property type="entry name" value="NTP_PyrPHydrolase_MazG"/>
</dbReference>
<keyword evidence="3" id="KW-0378">Hydrolase</keyword>
<dbReference type="SUPFAM" id="SSF101386">
    <property type="entry name" value="all-alpha NTP pyrophosphatases"/>
    <property type="match status" value="1"/>
</dbReference>
<dbReference type="Gene3D" id="1.10.287.1080">
    <property type="entry name" value="MazG-like"/>
    <property type="match status" value="1"/>
</dbReference>
<dbReference type="RefSeq" id="WP_204866513.1">
    <property type="nucleotide sequence ID" value="NZ_JAFBBK010000001.1"/>
</dbReference>
<gene>
    <name evidence="3" type="ORF">JOE42_000540</name>
</gene>
<dbReference type="GO" id="GO:0036220">
    <property type="term" value="F:ITP diphosphatase activity"/>
    <property type="evidence" value="ECO:0007669"/>
    <property type="project" value="UniProtKB-EC"/>
</dbReference>
<dbReference type="PANTHER" id="PTHR30522">
    <property type="entry name" value="NUCLEOSIDE TRIPHOSPHATE PYROPHOSPHOHYDROLASE"/>
    <property type="match status" value="1"/>
</dbReference>
<dbReference type="Pfam" id="PF03819">
    <property type="entry name" value="MazG"/>
    <property type="match status" value="1"/>
</dbReference>
<evidence type="ECO:0000256" key="1">
    <source>
        <dbReference type="SAM" id="MobiDB-lite"/>
    </source>
</evidence>
<evidence type="ECO:0000259" key="2">
    <source>
        <dbReference type="Pfam" id="PF03819"/>
    </source>
</evidence>
<name>A0ABS2KPB4_9NOCA</name>
<sequence length="335" mass="36468">MTILLLDPLRPTMVPVQAVTLLDKPVGFTEEVPVSIRWRLTGFTSAGDDEPEVLISTSRDNPDVQERITRGEDVIEVPVPRGGNLAEAVFVIDKLRSLGGWEAQQTHESLRGYLLEETYELLDAIETGDADSIREELGDLLLQVIFHARIAKDAGAEAFDIDDVASTLVAKLTHRSPHLADTSGAPIDIGAQEKAWEERKAAEKVRASCLDGIAMAQPSLALAQQVITRAVKAGLPQDFVPESMLSVRIDISGDHGATSAEDSLRRTVNEFVADVRAAERAAAMDGVRSAEMDARAWSKYWPGTDMFGRPLAATGTDDARVAASHHRPQTDEKNR</sequence>
<evidence type="ECO:0000313" key="3">
    <source>
        <dbReference type="EMBL" id="MBM7413807.1"/>
    </source>
</evidence>
<dbReference type="InterPro" id="IPR004518">
    <property type="entry name" value="MazG-like_dom"/>
</dbReference>
<evidence type="ECO:0000313" key="4">
    <source>
        <dbReference type="Proteomes" id="UP000703038"/>
    </source>
</evidence>
<dbReference type="CDD" id="cd11528">
    <property type="entry name" value="NTP-PPase_MazG_Nterm"/>
    <property type="match status" value="1"/>
</dbReference>
<organism evidence="3 4">
    <name type="scientific">Rhodococcoides corynebacterioides</name>
    <dbReference type="NCBI Taxonomy" id="53972"/>
    <lineage>
        <taxon>Bacteria</taxon>
        <taxon>Bacillati</taxon>
        <taxon>Actinomycetota</taxon>
        <taxon>Actinomycetes</taxon>
        <taxon>Mycobacteriales</taxon>
        <taxon>Nocardiaceae</taxon>
        <taxon>Rhodococcoides</taxon>
    </lineage>
</organism>
<feature type="region of interest" description="Disordered" evidence="1">
    <location>
        <begin position="311"/>
        <end position="335"/>
    </location>
</feature>
<protein>
    <submittedName>
        <fullName evidence="3">XTP/dITP diphosphohydrolase</fullName>
        <ecNumber evidence="3">3.6.1.66</ecNumber>
    </submittedName>
</protein>